<reference evidence="2" key="3">
    <citation type="submission" date="2025-09" db="UniProtKB">
        <authorList>
            <consortium name="Ensembl"/>
        </authorList>
    </citation>
    <scope>IDENTIFICATION</scope>
    <source>
        <strain evidence="2">Guanapo</strain>
    </source>
</reference>
<dbReference type="AlphaFoldDB" id="A0A3P9MS75"/>
<evidence type="ECO:0000259" key="1">
    <source>
        <dbReference type="PROSITE" id="PS50824"/>
    </source>
</evidence>
<sequence length="94" mass="10809">MTVAELLLDCLQQLNKDEFRIFKWHLKQHKLEGYKPIAPFYLEDAERTETVSKMIANYTEDVAVTVAVAVLKKQQMNDLAQKLSIAHQGDCEIT</sequence>
<keyword evidence="3" id="KW-1185">Reference proteome</keyword>
<dbReference type="Ensembl" id="ENSPRET00000000212.1">
    <property type="protein sequence ID" value="ENSPREP00000000188.1"/>
    <property type="gene ID" value="ENSPREG00000000160.1"/>
</dbReference>
<reference evidence="2" key="2">
    <citation type="submission" date="2025-08" db="UniProtKB">
        <authorList>
            <consortium name="Ensembl"/>
        </authorList>
    </citation>
    <scope>IDENTIFICATION</scope>
    <source>
        <strain evidence="2">Guanapo</strain>
    </source>
</reference>
<dbReference type="Proteomes" id="UP000242638">
    <property type="component" value="Unassembled WGS sequence"/>
</dbReference>
<dbReference type="Pfam" id="PF02758">
    <property type="entry name" value="PYRIN"/>
    <property type="match status" value="1"/>
</dbReference>
<accession>A0A3P9MS75</accession>
<dbReference type="InterPro" id="IPR011029">
    <property type="entry name" value="DEATH-like_dom_sf"/>
</dbReference>
<reference evidence="3" key="1">
    <citation type="submission" date="2013-11" db="EMBL/GenBank/DDBJ databases">
        <title>The genomic landscape of the Guanapo guppy.</title>
        <authorList>
            <person name="Kuenstner A."/>
            <person name="Dreyer C."/>
        </authorList>
    </citation>
    <scope>NUCLEOTIDE SEQUENCE</scope>
    <source>
        <strain evidence="3">Guanapo</strain>
    </source>
</reference>
<dbReference type="PROSITE" id="PS50824">
    <property type="entry name" value="DAPIN"/>
    <property type="match status" value="1"/>
</dbReference>
<dbReference type="Gene3D" id="1.10.533.10">
    <property type="entry name" value="Death Domain, Fas"/>
    <property type="match status" value="1"/>
</dbReference>
<dbReference type="InterPro" id="IPR004020">
    <property type="entry name" value="DAPIN"/>
</dbReference>
<evidence type="ECO:0000313" key="2">
    <source>
        <dbReference type="Ensembl" id="ENSPREP00000000188.1"/>
    </source>
</evidence>
<dbReference type="GeneTree" id="ENSGT01150000287449"/>
<organism evidence="2 3">
    <name type="scientific">Poecilia reticulata</name>
    <name type="common">Guppy</name>
    <name type="synonym">Acanthophacelus reticulatus</name>
    <dbReference type="NCBI Taxonomy" id="8081"/>
    <lineage>
        <taxon>Eukaryota</taxon>
        <taxon>Metazoa</taxon>
        <taxon>Chordata</taxon>
        <taxon>Craniata</taxon>
        <taxon>Vertebrata</taxon>
        <taxon>Euteleostomi</taxon>
        <taxon>Actinopterygii</taxon>
        <taxon>Neopterygii</taxon>
        <taxon>Teleostei</taxon>
        <taxon>Neoteleostei</taxon>
        <taxon>Acanthomorphata</taxon>
        <taxon>Ovalentaria</taxon>
        <taxon>Atherinomorphae</taxon>
        <taxon>Cyprinodontiformes</taxon>
        <taxon>Poeciliidae</taxon>
        <taxon>Poeciliinae</taxon>
        <taxon>Poecilia</taxon>
    </lineage>
</organism>
<protein>
    <recommendedName>
        <fullName evidence="1">Pyrin domain-containing protein</fullName>
    </recommendedName>
</protein>
<dbReference type="SUPFAM" id="SSF47986">
    <property type="entry name" value="DEATH domain"/>
    <property type="match status" value="1"/>
</dbReference>
<dbReference type="OMA" id="SCMIDSY"/>
<proteinExistence type="predicted"/>
<dbReference type="Bgee" id="ENSPREG00000000160">
    <property type="expression patterns" value="Expressed in caudal fin and 1 other cell type or tissue"/>
</dbReference>
<name>A0A3P9MS75_POERE</name>
<feature type="domain" description="Pyrin" evidence="1">
    <location>
        <begin position="1"/>
        <end position="89"/>
    </location>
</feature>
<dbReference type="SMART" id="SM01289">
    <property type="entry name" value="PYRIN"/>
    <property type="match status" value="1"/>
</dbReference>
<evidence type="ECO:0000313" key="3">
    <source>
        <dbReference type="Proteomes" id="UP000242638"/>
    </source>
</evidence>